<dbReference type="GO" id="GO:0005886">
    <property type="term" value="C:plasma membrane"/>
    <property type="evidence" value="ECO:0007669"/>
    <property type="project" value="TreeGrafter"/>
</dbReference>
<name>A0A4R3VNB7_9SPHI</name>
<comment type="caution">
    <text evidence="3">The sequence shown here is derived from an EMBL/GenBank/DDBJ whole genome shotgun (WGS) entry which is preliminary data.</text>
</comment>
<feature type="chain" id="PRO_5020901103" evidence="1">
    <location>
        <begin position="21"/>
        <end position="381"/>
    </location>
</feature>
<feature type="domain" description="DUF218" evidence="2">
    <location>
        <begin position="27"/>
        <end position="134"/>
    </location>
</feature>
<feature type="signal peptide" evidence="1">
    <location>
        <begin position="1"/>
        <end position="20"/>
    </location>
</feature>
<dbReference type="Proteomes" id="UP000295197">
    <property type="component" value="Unassembled WGS sequence"/>
</dbReference>
<dbReference type="GO" id="GO:0000270">
    <property type="term" value="P:peptidoglycan metabolic process"/>
    <property type="evidence" value="ECO:0007669"/>
    <property type="project" value="TreeGrafter"/>
</dbReference>
<evidence type="ECO:0000313" key="4">
    <source>
        <dbReference type="Proteomes" id="UP000295197"/>
    </source>
</evidence>
<dbReference type="PANTHER" id="PTHR30336:SF4">
    <property type="entry name" value="ENVELOPE BIOGENESIS FACTOR ELYC"/>
    <property type="match status" value="1"/>
</dbReference>
<dbReference type="PANTHER" id="PTHR30336">
    <property type="entry name" value="INNER MEMBRANE PROTEIN, PROBABLE PERMEASE"/>
    <property type="match status" value="1"/>
</dbReference>
<evidence type="ECO:0000313" key="3">
    <source>
        <dbReference type="EMBL" id="TCV06583.1"/>
    </source>
</evidence>
<sequence>MKIVLFVCLLILSSLNNSIASNQKTIMLVLGSSNPEILASRIQIANRLYKVQQIDKIIVSGGCGAHKSSICEASIMFDGLVKLGVESSKIYKEENAKTTVQNYVFSRTLKDEHGKNIIQQGDTVFVVSNHWHAVSVAARLKKYDSVHAKFFIEGDISPKENDKLDYVSIFNGELDNDKFIRNALWLTPQASWQIKDNTYYLMDSLVYETNDGKVVSTSNRSHVFNDPRFIDQKGAWSFIENGNTWFIKVSDKIYVVDKSNMKIKNIFSWDNFVYNMPDSWKINSFNAGLIVDDKLILFSNDAVLVATKKDDKFVFQKEGEAAKIFTNWPFSWGKSNVAGVYGQTNNQEILLYRNREYLRIDRQLNVIQKPMNLNVKWVNTP</sequence>
<dbReference type="OrthoDB" id="700426at2"/>
<evidence type="ECO:0000256" key="1">
    <source>
        <dbReference type="SAM" id="SignalP"/>
    </source>
</evidence>
<dbReference type="GO" id="GO:0043164">
    <property type="term" value="P:Gram-negative-bacterium-type cell wall biogenesis"/>
    <property type="evidence" value="ECO:0007669"/>
    <property type="project" value="TreeGrafter"/>
</dbReference>
<protein>
    <submittedName>
        <fullName evidence="3">DUF218 domain-containing protein</fullName>
    </submittedName>
</protein>
<reference evidence="3 4" key="1">
    <citation type="submission" date="2019-03" db="EMBL/GenBank/DDBJ databases">
        <title>Genomic Encyclopedia of Type Strains, Phase IV (KMG-IV): sequencing the most valuable type-strain genomes for metagenomic binning, comparative biology and taxonomic classification.</title>
        <authorList>
            <person name="Goeker M."/>
        </authorList>
    </citation>
    <scope>NUCLEOTIDE SEQUENCE [LARGE SCALE GENOMIC DNA]</scope>
    <source>
        <strain evidence="3 4">DSM 22362</strain>
    </source>
</reference>
<dbReference type="InterPro" id="IPR003848">
    <property type="entry name" value="DUF218"/>
</dbReference>
<dbReference type="InterPro" id="IPR014729">
    <property type="entry name" value="Rossmann-like_a/b/a_fold"/>
</dbReference>
<dbReference type="InterPro" id="IPR051599">
    <property type="entry name" value="Cell_Envelope_Assoc"/>
</dbReference>
<dbReference type="CDD" id="cd06259">
    <property type="entry name" value="YdcF-like"/>
    <property type="match status" value="1"/>
</dbReference>
<dbReference type="EMBL" id="SMBZ01000061">
    <property type="protein sequence ID" value="TCV06583.1"/>
    <property type="molecule type" value="Genomic_DNA"/>
</dbReference>
<dbReference type="Pfam" id="PF02698">
    <property type="entry name" value="DUF218"/>
    <property type="match status" value="1"/>
</dbReference>
<accession>A0A4R3VNB7</accession>
<proteinExistence type="predicted"/>
<gene>
    <name evidence="3" type="ORF">EDC17_10615</name>
</gene>
<dbReference type="Gene3D" id="3.40.50.620">
    <property type="entry name" value="HUPs"/>
    <property type="match status" value="1"/>
</dbReference>
<evidence type="ECO:0000259" key="2">
    <source>
        <dbReference type="Pfam" id="PF02698"/>
    </source>
</evidence>
<organism evidence="3 4">
    <name type="scientific">Sphingobacterium alimentarium</name>
    <dbReference type="NCBI Taxonomy" id="797292"/>
    <lineage>
        <taxon>Bacteria</taxon>
        <taxon>Pseudomonadati</taxon>
        <taxon>Bacteroidota</taxon>
        <taxon>Sphingobacteriia</taxon>
        <taxon>Sphingobacteriales</taxon>
        <taxon>Sphingobacteriaceae</taxon>
        <taxon>Sphingobacterium</taxon>
    </lineage>
</organism>
<keyword evidence="1" id="KW-0732">Signal</keyword>
<keyword evidence="4" id="KW-1185">Reference proteome</keyword>
<dbReference type="AlphaFoldDB" id="A0A4R3VNB7"/>
<dbReference type="RefSeq" id="WP_132778977.1">
    <property type="nucleotide sequence ID" value="NZ_SMBZ01000061.1"/>
</dbReference>